<dbReference type="GO" id="GO:0003924">
    <property type="term" value="F:GTPase activity"/>
    <property type="evidence" value="ECO:0007669"/>
    <property type="project" value="InterPro"/>
</dbReference>
<dbReference type="PROSITE" id="PS51882">
    <property type="entry name" value="G_ALPHA"/>
    <property type="match status" value="1"/>
</dbReference>
<dbReference type="SMART" id="SM00275">
    <property type="entry name" value="G_alpha"/>
    <property type="match status" value="1"/>
</dbReference>
<comment type="similarity">
    <text evidence="1">Belongs to the G-alpha family. G(q) subfamily.</text>
</comment>
<comment type="caution">
    <text evidence="8">The sequence shown here is derived from an EMBL/GenBank/DDBJ whole genome shotgun (WGS) entry which is preliminary data.</text>
</comment>
<evidence type="ECO:0000313" key="9">
    <source>
        <dbReference type="Proteomes" id="UP000886523"/>
    </source>
</evidence>
<dbReference type="InterPro" id="IPR027417">
    <property type="entry name" value="P-loop_NTPase"/>
</dbReference>
<evidence type="ECO:0000256" key="7">
    <source>
        <dbReference type="PIRSR" id="PIRSR601019-2"/>
    </source>
</evidence>
<dbReference type="PANTHER" id="PTHR10218">
    <property type="entry name" value="GTP-BINDING PROTEIN ALPHA SUBUNIT"/>
    <property type="match status" value="1"/>
</dbReference>
<dbReference type="GO" id="GO:0000750">
    <property type="term" value="P:pheromone-dependent signal transduction involved in conjugation with cellular fusion"/>
    <property type="evidence" value="ECO:0007669"/>
    <property type="project" value="TreeGrafter"/>
</dbReference>
<dbReference type="Gene3D" id="3.40.50.300">
    <property type="entry name" value="P-loop containing nucleotide triphosphate hydrolases"/>
    <property type="match status" value="1"/>
</dbReference>
<dbReference type="SUPFAM" id="SSF47895">
    <property type="entry name" value="Transducin (alpha subunit), insertion domain"/>
    <property type="match status" value="1"/>
</dbReference>
<dbReference type="PANTHER" id="PTHR10218:SF242">
    <property type="entry name" value="GUANINE NUCLEOTIDE-BINDING PROTEIN ALPHA-1 SUBUNIT"/>
    <property type="match status" value="1"/>
</dbReference>
<name>A0A9P6AMH9_9AGAM</name>
<keyword evidence="3 6" id="KW-0547">Nucleotide-binding</keyword>
<protein>
    <recommendedName>
        <fullName evidence="10">Guanine nucleotide-binding protein alpha-2 subunit</fullName>
    </recommendedName>
</protein>
<dbReference type="PRINTS" id="PR00318">
    <property type="entry name" value="GPROTEINA"/>
</dbReference>
<dbReference type="Gene3D" id="1.10.400.10">
    <property type="entry name" value="GI Alpha 1, domain 2-like"/>
    <property type="match status" value="1"/>
</dbReference>
<dbReference type="GO" id="GO:0005737">
    <property type="term" value="C:cytoplasm"/>
    <property type="evidence" value="ECO:0007669"/>
    <property type="project" value="TreeGrafter"/>
</dbReference>
<evidence type="ECO:0000256" key="3">
    <source>
        <dbReference type="ARBA" id="ARBA00022741"/>
    </source>
</evidence>
<evidence type="ECO:0000313" key="8">
    <source>
        <dbReference type="EMBL" id="KAF9508020.1"/>
    </source>
</evidence>
<dbReference type="AlphaFoldDB" id="A0A9P6AMH9"/>
<evidence type="ECO:0000256" key="5">
    <source>
        <dbReference type="ARBA" id="ARBA00023224"/>
    </source>
</evidence>
<keyword evidence="4 6" id="KW-0342">GTP-binding</keyword>
<dbReference type="GO" id="GO:0007186">
    <property type="term" value="P:G protein-coupled receptor signaling pathway"/>
    <property type="evidence" value="ECO:0007669"/>
    <property type="project" value="InterPro"/>
</dbReference>
<keyword evidence="5" id="KW-0807">Transducer</keyword>
<dbReference type="GO" id="GO:0001664">
    <property type="term" value="F:G protein-coupled receptor binding"/>
    <property type="evidence" value="ECO:0007669"/>
    <property type="project" value="TreeGrafter"/>
</dbReference>
<dbReference type="InterPro" id="IPR001019">
    <property type="entry name" value="Gprotein_alpha_su"/>
</dbReference>
<dbReference type="EMBL" id="MU129067">
    <property type="protein sequence ID" value="KAF9508020.1"/>
    <property type="molecule type" value="Genomic_DNA"/>
</dbReference>
<evidence type="ECO:0000256" key="4">
    <source>
        <dbReference type="ARBA" id="ARBA00023134"/>
    </source>
</evidence>
<feature type="binding site" evidence="6">
    <location>
        <begin position="268"/>
        <end position="271"/>
    </location>
    <ligand>
        <name>GTP</name>
        <dbReference type="ChEBI" id="CHEBI:37565"/>
    </ligand>
</feature>
<dbReference type="CDD" id="cd00066">
    <property type="entry name" value="G-alpha"/>
    <property type="match status" value="1"/>
</dbReference>
<proteinExistence type="inferred from homology"/>
<dbReference type="OrthoDB" id="5817230at2759"/>
<feature type="binding site" evidence="6">
    <location>
        <position position="329"/>
    </location>
    <ligand>
        <name>GTP</name>
        <dbReference type="ChEBI" id="CHEBI:37565"/>
    </ligand>
</feature>
<gene>
    <name evidence="8" type="ORF">BS47DRAFT_1303316</name>
</gene>
<dbReference type="SUPFAM" id="SSF52540">
    <property type="entry name" value="P-loop containing nucleoside triphosphate hydrolases"/>
    <property type="match status" value="1"/>
</dbReference>
<feature type="binding site" evidence="7">
    <location>
        <position position="180"/>
    </location>
    <ligand>
        <name>Mg(2+)</name>
        <dbReference type="ChEBI" id="CHEBI:18420"/>
    </ligand>
</feature>
<evidence type="ECO:0000256" key="6">
    <source>
        <dbReference type="PIRSR" id="PIRSR601019-1"/>
    </source>
</evidence>
<dbReference type="GO" id="GO:0005834">
    <property type="term" value="C:heterotrimeric G-protein complex"/>
    <property type="evidence" value="ECO:0007669"/>
    <property type="project" value="TreeGrafter"/>
</dbReference>
<keyword evidence="7" id="KW-0460">Magnesium</keyword>
<organism evidence="8 9">
    <name type="scientific">Hydnum rufescens UP504</name>
    <dbReference type="NCBI Taxonomy" id="1448309"/>
    <lineage>
        <taxon>Eukaryota</taxon>
        <taxon>Fungi</taxon>
        <taxon>Dikarya</taxon>
        <taxon>Basidiomycota</taxon>
        <taxon>Agaricomycotina</taxon>
        <taxon>Agaricomycetes</taxon>
        <taxon>Cantharellales</taxon>
        <taxon>Hydnaceae</taxon>
        <taxon>Hydnum</taxon>
    </lineage>
</organism>
<dbReference type="GO" id="GO:0031683">
    <property type="term" value="F:G-protein beta/gamma-subunit complex binding"/>
    <property type="evidence" value="ECO:0007669"/>
    <property type="project" value="InterPro"/>
</dbReference>
<dbReference type="Pfam" id="PF00503">
    <property type="entry name" value="G-alpha"/>
    <property type="match status" value="1"/>
</dbReference>
<sequence>MGLCVSSGLSASTEDVKNHREAEKVLKEARQKEEKIARILLLGAGDSGKSTVIKQMRVIHKKPWTKSELESYRQITFGNIVDGLREILDAMTDFELQVEEKNVPHIRALIKQYNICEGDPFPPELLPALTALWNDKYVKQSYARANEAALPDNFYNALPRFFDPDFIPNNHDIFHCRARTTGMTETVFHLRGREMHMIDVGGQKSERRKWINFFQDVTSILFLVSLSGYDQCLIEDKDANQMQDAMAIWDSICHSQWFTNTALILFLNKTDLFEEKLQHSDIKHTFPDYDGPPKDPVKGCEYFQKRFVRLSNKSNRLVNRDVYTHFTNATDTAMLQVVLVAVEGISSPSTVCIPY</sequence>
<feature type="binding site" evidence="6">
    <location>
        <begin position="199"/>
        <end position="203"/>
    </location>
    <ligand>
        <name>GTP</name>
        <dbReference type="ChEBI" id="CHEBI:37565"/>
    </ligand>
</feature>
<dbReference type="GO" id="GO:0005525">
    <property type="term" value="F:GTP binding"/>
    <property type="evidence" value="ECO:0007669"/>
    <property type="project" value="UniProtKB-KW"/>
</dbReference>
<dbReference type="FunFam" id="3.40.50.300:FF:000051">
    <property type="entry name" value="Guanine nucleotide-binding protein subunit alpha"/>
    <property type="match status" value="1"/>
</dbReference>
<dbReference type="Proteomes" id="UP000886523">
    <property type="component" value="Unassembled WGS sequence"/>
</dbReference>
<keyword evidence="9" id="KW-1185">Reference proteome</keyword>
<keyword evidence="2 7" id="KW-0479">Metal-binding</keyword>
<accession>A0A9P6AMH9</accession>
<dbReference type="InterPro" id="IPR011025">
    <property type="entry name" value="GproteinA_insert"/>
</dbReference>
<reference evidence="8" key="1">
    <citation type="journal article" date="2020" name="Nat. Commun.">
        <title>Large-scale genome sequencing of mycorrhizal fungi provides insights into the early evolution of symbiotic traits.</title>
        <authorList>
            <person name="Miyauchi S."/>
            <person name="Kiss E."/>
            <person name="Kuo A."/>
            <person name="Drula E."/>
            <person name="Kohler A."/>
            <person name="Sanchez-Garcia M."/>
            <person name="Morin E."/>
            <person name="Andreopoulos B."/>
            <person name="Barry K.W."/>
            <person name="Bonito G."/>
            <person name="Buee M."/>
            <person name="Carver A."/>
            <person name="Chen C."/>
            <person name="Cichocki N."/>
            <person name="Clum A."/>
            <person name="Culley D."/>
            <person name="Crous P.W."/>
            <person name="Fauchery L."/>
            <person name="Girlanda M."/>
            <person name="Hayes R.D."/>
            <person name="Keri Z."/>
            <person name="LaButti K."/>
            <person name="Lipzen A."/>
            <person name="Lombard V."/>
            <person name="Magnuson J."/>
            <person name="Maillard F."/>
            <person name="Murat C."/>
            <person name="Nolan M."/>
            <person name="Ohm R.A."/>
            <person name="Pangilinan J."/>
            <person name="Pereira M.F."/>
            <person name="Perotto S."/>
            <person name="Peter M."/>
            <person name="Pfister S."/>
            <person name="Riley R."/>
            <person name="Sitrit Y."/>
            <person name="Stielow J.B."/>
            <person name="Szollosi G."/>
            <person name="Zifcakova L."/>
            <person name="Stursova M."/>
            <person name="Spatafora J.W."/>
            <person name="Tedersoo L."/>
            <person name="Vaario L.M."/>
            <person name="Yamada A."/>
            <person name="Yan M."/>
            <person name="Wang P."/>
            <person name="Xu J."/>
            <person name="Bruns T."/>
            <person name="Baldrian P."/>
            <person name="Vilgalys R."/>
            <person name="Dunand C."/>
            <person name="Henrissat B."/>
            <person name="Grigoriev I.V."/>
            <person name="Hibbett D."/>
            <person name="Nagy L.G."/>
            <person name="Martin F.M."/>
        </authorList>
    </citation>
    <scope>NUCLEOTIDE SEQUENCE</scope>
    <source>
        <strain evidence="8">UP504</strain>
    </source>
</reference>
<feature type="binding site" evidence="7">
    <location>
        <position position="50"/>
    </location>
    <ligand>
        <name>Mg(2+)</name>
        <dbReference type="ChEBI" id="CHEBI:18420"/>
    </ligand>
</feature>
<dbReference type="GO" id="GO:0046872">
    <property type="term" value="F:metal ion binding"/>
    <property type="evidence" value="ECO:0007669"/>
    <property type="project" value="UniProtKB-KW"/>
</dbReference>
<evidence type="ECO:0000256" key="1">
    <source>
        <dbReference type="ARBA" id="ARBA00007976"/>
    </source>
</evidence>
<evidence type="ECO:0000256" key="2">
    <source>
        <dbReference type="ARBA" id="ARBA00022723"/>
    </source>
</evidence>
<evidence type="ECO:0008006" key="10">
    <source>
        <dbReference type="Google" id="ProtNLM"/>
    </source>
</evidence>